<feature type="domain" description="Reverse transcriptase RNase H-like" evidence="7">
    <location>
        <begin position="5"/>
        <end position="78"/>
    </location>
</feature>
<dbReference type="GO" id="GO:0016787">
    <property type="term" value="F:hydrolase activity"/>
    <property type="evidence" value="ECO:0007669"/>
    <property type="project" value="UniProtKB-KW"/>
</dbReference>
<dbReference type="GO" id="GO:0004519">
    <property type="term" value="F:endonuclease activity"/>
    <property type="evidence" value="ECO:0007669"/>
    <property type="project" value="UniProtKB-KW"/>
</dbReference>
<comment type="caution">
    <text evidence="9">The sequence shown here is derived from an EMBL/GenBank/DDBJ whole genome shotgun (WGS) entry which is preliminary data.</text>
</comment>
<evidence type="ECO:0000256" key="4">
    <source>
        <dbReference type="ARBA" id="ARBA00022759"/>
    </source>
</evidence>
<sequence length="335" mass="39393">MQEGKVIAYASRQLKSHEKNYLTHDFELATILFALKIWRHHLYGEKRHIFTEHKTLKYIMTQKDLNLQQRRWLELLKDCELVIDYHPGKANVIVDALCRKSLFALRAMNTQLALSDDASESLASSTFGFASAWNDTRVEMDRVTMDFVSRLPLSLKKKDAIWVVVDRLTKSTHFIPVRIDFSLDKLSELYVSKIVRLRETELSEKQIHRVDLVRETEEKVKVIRDYLKAASNRHKSYTDLKRKDGDKVFLKVSPWKKILIFGRKGKLSPRFIRTYEIIERIGLVAYRLALPIELENIHNVFHVPMLHRYRSDPSHVISPSEIEIQLDMTYNKKTD</sequence>
<evidence type="ECO:0000256" key="5">
    <source>
        <dbReference type="ARBA" id="ARBA00022801"/>
    </source>
</evidence>
<name>A0A5B6WZR5_9ROSI</name>
<accession>A0A5B6WZR5</accession>
<evidence type="ECO:0000313" key="9">
    <source>
        <dbReference type="EMBL" id="KAA3487008.1"/>
    </source>
</evidence>
<dbReference type="InterPro" id="IPR043502">
    <property type="entry name" value="DNA/RNA_pol_sf"/>
</dbReference>
<dbReference type="Pfam" id="PF24626">
    <property type="entry name" value="SH3_Tf2-1"/>
    <property type="match status" value="1"/>
</dbReference>
<protein>
    <submittedName>
        <fullName evidence="9">Integrase</fullName>
    </submittedName>
</protein>
<dbReference type="InterPro" id="IPR056924">
    <property type="entry name" value="SH3_Tf2-1"/>
</dbReference>
<keyword evidence="1" id="KW-0808">Transferase</keyword>
<evidence type="ECO:0000313" key="10">
    <source>
        <dbReference type="Proteomes" id="UP000325315"/>
    </source>
</evidence>
<dbReference type="Pfam" id="PF17917">
    <property type="entry name" value="RT_RNaseH"/>
    <property type="match status" value="1"/>
</dbReference>
<dbReference type="SUPFAM" id="SSF56672">
    <property type="entry name" value="DNA/RNA polymerases"/>
    <property type="match status" value="1"/>
</dbReference>
<dbReference type="GO" id="GO:0003964">
    <property type="term" value="F:RNA-directed DNA polymerase activity"/>
    <property type="evidence" value="ECO:0007669"/>
    <property type="project" value="UniProtKB-KW"/>
</dbReference>
<evidence type="ECO:0000256" key="3">
    <source>
        <dbReference type="ARBA" id="ARBA00022722"/>
    </source>
</evidence>
<proteinExistence type="predicted"/>
<dbReference type="AlphaFoldDB" id="A0A5B6WZR5"/>
<keyword evidence="3" id="KW-0540">Nuclease</keyword>
<keyword evidence="5" id="KW-0378">Hydrolase</keyword>
<reference evidence="10" key="1">
    <citation type="journal article" date="2019" name="Plant Biotechnol. J.">
        <title>Genome sequencing of the Australian wild diploid species Gossypium australe highlights disease resistance and delayed gland morphogenesis.</title>
        <authorList>
            <person name="Cai Y."/>
            <person name="Cai X."/>
            <person name="Wang Q."/>
            <person name="Wang P."/>
            <person name="Zhang Y."/>
            <person name="Cai C."/>
            <person name="Xu Y."/>
            <person name="Wang K."/>
            <person name="Zhou Z."/>
            <person name="Wang C."/>
            <person name="Geng S."/>
            <person name="Li B."/>
            <person name="Dong Q."/>
            <person name="Hou Y."/>
            <person name="Wang H."/>
            <person name="Ai P."/>
            <person name="Liu Z."/>
            <person name="Yi F."/>
            <person name="Sun M."/>
            <person name="An G."/>
            <person name="Cheng J."/>
            <person name="Zhang Y."/>
            <person name="Shi Q."/>
            <person name="Xie Y."/>
            <person name="Shi X."/>
            <person name="Chang Y."/>
            <person name="Huang F."/>
            <person name="Chen Y."/>
            <person name="Hong S."/>
            <person name="Mi L."/>
            <person name="Sun Q."/>
            <person name="Zhang L."/>
            <person name="Zhou B."/>
            <person name="Peng R."/>
            <person name="Zhang X."/>
            <person name="Liu F."/>
        </authorList>
    </citation>
    <scope>NUCLEOTIDE SEQUENCE [LARGE SCALE GENOMIC DNA]</scope>
    <source>
        <strain evidence="10">cv. PA1801</strain>
    </source>
</reference>
<keyword evidence="4" id="KW-0255">Endonuclease</keyword>
<evidence type="ECO:0000259" key="8">
    <source>
        <dbReference type="Pfam" id="PF24626"/>
    </source>
</evidence>
<feature type="domain" description="Tf2-1-like SH3-like" evidence="8">
    <location>
        <begin position="245"/>
        <end position="310"/>
    </location>
</feature>
<evidence type="ECO:0000256" key="6">
    <source>
        <dbReference type="ARBA" id="ARBA00022918"/>
    </source>
</evidence>
<dbReference type="InterPro" id="IPR041373">
    <property type="entry name" value="RT_RNaseH"/>
</dbReference>
<dbReference type="EMBL" id="SMMG02000001">
    <property type="protein sequence ID" value="KAA3487008.1"/>
    <property type="molecule type" value="Genomic_DNA"/>
</dbReference>
<gene>
    <name evidence="9" type="ORF">EPI10_030865</name>
</gene>
<evidence type="ECO:0000256" key="2">
    <source>
        <dbReference type="ARBA" id="ARBA00022695"/>
    </source>
</evidence>
<keyword evidence="2" id="KW-0548">Nucleotidyltransferase</keyword>
<organism evidence="9 10">
    <name type="scientific">Gossypium australe</name>
    <dbReference type="NCBI Taxonomy" id="47621"/>
    <lineage>
        <taxon>Eukaryota</taxon>
        <taxon>Viridiplantae</taxon>
        <taxon>Streptophyta</taxon>
        <taxon>Embryophyta</taxon>
        <taxon>Tracheophyta</taxon>
        <taxon>Spermatophyta</taxon>
        <taxon>Magnoliopsida</taxon>
        <taxon>eudicotyledons</taxon>
        <taxon>Gunneridae</taxon>
        <taxon>Pentapetalae</taxon>
        <taxon>rosids</taxon>
        <taxon>malvids</taxon>
        <taxon>Malvales</taxon>
        <taxon>Malvaceae</taxon>
        <taxon>Malvoideae</taxon>
        <taxon>Gossypium</taxon>
    </lineage>
</organism>
<keyword evidence="6" id="KW-0695">RNA-directed DNA polymerase</keyword>
<dbReference type="Proteomes" id="UP000325315">
    <property type="component" value="Unassembled WGS sequence"/>
</dbReference>
<dbReference type="PANTHER" id="PTHR46148">
    <property type="entry name" value="CHROMO DOMAIN-CONTAINING PROTEIN"/>
    <property type="match status" value="1"/>
</dbReference>
<keyword evidence="10" id="KW-1185">Reference proteome</keyword>
<evidence type="ECO:0000256" key="1">
    <source>
        <dbReference type="ARBA" id="ARBA00022679"/>
    </source>
</evidence>
<dbReference type="PANTHER" id="PTHR46148:SF44">
    <property type="entry name" value="GAG-POL POLYPROTEIN"/>
    <property type="match status" value="1"/>
</dbReference>
<dbReference type="OrthoDB" id="661860at2759"/>
<evidence type="ECO:0000259" key="7">
    <source>
        <dbReference type="Pfam" id="PF17917"/>
    </source>
</evidence>
<dbReference type="CDD" id="cd09274">
    <property type="entry name" value="RNase_HI_RT_Ty3"/>
    <property type="match status" value="1"/>
</dbReference>